<dbReference type="InterPro" id="IPR036691">
    <property type="entry name" value="Endo/exonu/phosph_ase_sf"/>
</dbReference>
<gene>
    <name evidence="2" type="ORF">MUN33_10895</name>
</gene>
<dbReference type="GO" id="GO:0003824">
    <property type="term" value="F:catalytic activity"/>
    <property type="evidence" value="ECO:0007669"/>
    <property type="project" value="InterPro"/>
</dbReference>
<dbReference type="Gene3D" id="3.60.10.10">
    <property type="entry name" value="Endonuclease/exonuclease/phosphatase"/>
    <property type="match status" value="1"/>
</dbReference>
<dbReference type="EMBL" id="JALIEA010000017">
    <property type="protein sequence ID" value="MCJ7859211.1"/>
    <property type="molecule type" value="Genomic_DNA"/>
</dbReference>
<reference evidence="2" key="1">
    <citation type="submission" date="2022-04" db="EMBL/GenBank/DDBJ databases">
        <title>Corynebacterium kalidii LD5P10.</title>
        <authorList>
            <person name="Sun J.Q."/>
        </authorList>
    </citation>
    <scope>NUCLEOTIDE SEQUENCE</scope>
    <source>
        <strain evidence="2">LD5P10</strain>
    </source>
</reference>
<dbReference type="Pfam" id="PF03372">
    <property type="entry name" value="Exo_endo_phos"/>
    <property type="match status" value="1"/>
</dbReference>
<accession>A0A9X2AZL8</accession>
<dbReference type="Proteomes" id="UP001139207">
    <property type="component" value="Unassembled WGS sequence"/>
</dbReference>
<comment type="caution">
    <text evidence="2">The sequence shown here is derived from an EMBL/GenBank/DDBJ whole genome shotgun (WGS) entry which is preliminary data.</text>
</comment>
<sequence length="241" mass="26440">MKLISYNLHKHNAVTELLPLAVTHAPDAICVQEADTRRLPTRLGSLELVHATTENRLGLAVYLDADRFDVKDLHVTALEKSFHDRVMKPASERLVTVRAHDAKHACDVLVASFHAAPLTATNALRRQQIRTSFDALSEIGSGLPSVMVGDFNYPLFQGGLRRHVGAHGFDMARSEGATYSRYGVLRGNYDFAVSRGFGRSRVDALPQGRSDHLPILVQASVDRSAATRMTFRSGLSPVLTA</sequence>
<organism evidence="2 3">
    <name type="scientific">Corynebacterium kalidii</name>
    <dbReference type="NCBI Taxonomy" id="2931982"/>
    <lineage>
        <taxon>Bacteria</taxon>
        <taxon>Bacillati</taxon>
        <taxon>Actinomycetota</taxon>
        <taxon>Actinomycetes</taxon>
        <taxon>Mycobacteriales</taxon>
        <taxon>Corynebacteriaceae</taxon>
        <taxon>Corynebacterium</taxon>
    </lineage>
</organism>
<proteinExistence type="predicted"/>
<dbReference type="SUPFAM" id="SSF56219">
    <property type="entry name" value="DNase I-like"/>
    <property type="match status" value="1"/>
</dbReference>
<evidence type="ECO:0000259" key="1">
    <source>
        <dbReference type="Pfam" id="PF03372"/>
    </source>
</evidence>
<dbReference type="InterPro" id="IPR005135">
    <property type="entry name" value="Endo/exonuclease/phosphatase"/>
</dbReference>
<dbReference type="AlphaFoldDB" id="A0A9X2AZL8"/>
<keyword evidence="3" id="KW-1185">Reference proteome</keyword>
<evidence type="ECO:0000313" key="2">
    <source>
        <dbReference type="EMBL" id="MCJ7859211.1"/>
    </source>
</evidence>
<dbReference type="RefSeq" id="WP_244804943.1">
    <property type="nucleotide sequence ID" value="NZ_JALIEA010000017.1"/>
</dbReference>
<feature type="domain" description="Endonuclease/exonuclease/phosphatase" evidence="1">
    <location>
        <begin position="5"/>
        <end position="212"/>
    </location>
</feature>
<name>A0A9X2AZL8_9CORY</name>
<protein>
    <recommendedName>
        <fullName evidence="1">Endonuclease/exonuclease/phosphatase domain-containing protein</fullName>
    </recommendedName>
</protein>
<evidence type="ECO:0000313" key="3">
    <source>
        <dbReference type="Proteomes" id="UP001139207"/>
    </source>
</evidence>